<evidence type="ECO:0000256" key="8">
    <source>
        <dbReference type="SAM" id="Coils"/>
    </source>
</evidence>
<dbReference type="PANTHER" id="PTHR12205">
    <property type="entry name" value="CENTROMERE/KINETOCHORE PROTEIN ZW10"/>
    <property type="match status" value="1"/>
</dbReference>
<evidence type="ECO:0000256" key="9">
    <source>
        <dbReference type="SAM" id="MobiDB-lite"/>
    </source>
</evidence>
<dbReference type="GO" id="GO:0005654">
    <property type="term" value="C:nucleoplasm"/>
    <property type="evidence" value="ECO:0007669"/>
    <property type="project" value="UniProtKB-SubCell"/>
</dbReference>
<dbReference type="GO" id="GO:0043021">
    <property type="term" value="F:ribonucleoprotein complex binding"/>
    <property type="evidence" value="ECO:0007669"/>
    <property type="project" value="UniProtKB-UniRule"/>
</dbReference>
<feature type="coiled-coil region" evidence="8">
    <location>
        <begin position="151"/>
        <end position="182"/>
    </location>
</feature>
<dbReference type="GO" id="GO:0005730">
    <property type="term" value="C:nucleolus"/>
    <property type="evidence" value="ECO:0007669"/>
    <property type="project" value="UniProtKB-SubCell"/>
</dbReference>
<keyword evidence="2 6" id="KW-0698">rRNA processing</keyword>
<dbReference type="SMART" id="SM00320">
    <property type="entry name" value="WD40"/>
    <property type="match status" value="5"/>
</dbReference>
<dbReference type="Gene3D" id="2.130.10.10">
    <property type="entry name" value="YVTN repeat-like/Quinoprotein amine dehydrogenase"/>
    <property type="match status" value="1"/>
</dbReference>
<feature type="region of interest" description="Disordered" evidence="9">
    <location>
        <begin position="1112"/>
        <end position="1142"/>
    </location>
</feature>
<name>A0A6A6NU39_9PEZI</name>
<dbReference type="InterPro" id="IPR028599">
    <property type="entry name" value="WDR12/Ytm1"/>
</dbReference>
<evidence type="ECO:0000256" key="3">
    <source>
        <dbReference type="ARBA" id="ARBA00022574"/>
    </source>
</evidence>
<evidence type="ECO:0000256" key="1">
    <source>
        <dbReference type="ARBA" id="ARBA00022517"/>
    </source>
</evidence>
<comment type="similarity">
    <text evidence="6">Belongs to the WD repeat WDR12/YTM1 family.</text>
</comment>
<feature type="compositionally biased region" description="Acidic residues" evidence="9">
    <location>
        <begin position="484"/>
        <end position="503"/>
    </location>
</feature>
<dbReference type="Pfam" id="PF22766">
    <property type="entry name" value="ZW10_C2"/>
    <property type="match status" value="1"/>
</dbReference>
<dbReference type="GO" id="GO:0006888">
    <property type="term" value="P:endoplasmic reticulum to Golgi vesicle-mediated transport"/>
    <property type="evidence" value="ECO:0007669"/>
    <property type="project" value="TreeGrafter"/>
</dbReference>
<organism evidence="12 13">
    <name type="scientific">Lineolata rhizophorae</name>
    <dbReference type="NCBI Taxonomy" id="578093"/>
    <lineage>
        <taxon>Eukaryota</taxon>
        <taxon>Fungi</taxon>
        <taxon>Dikarya</taxon>
        <taxon>Ascomycota</taxon>
        <taxon>Pezizomycotina</taxon>
        <taxon>Dothideomycetes</taxon>
        <taxon>Dothideomycetes incertae sedis</taxon>
        <taxon>Lineolatales</taxon>
        <taxon>Lineolataceae</taxon>
        <taxon>Lineolata</taxon>
    </lineage>
</organism>
<comment type="subunit">
    <text evidence="6">Component of the NOP7 complex, composed of ERB1, NOP7 and YTM1. Within the NOP7 complex ERB1 appears to interact directly with NOP7 and YTM1. The NOP7 complex also associates with the 66S pre-ribosome.</text>
</comment>
<proteinExistence type="inferred from homology"/>
<gene>
    <name evidence="6" type="primary">YTM1</name>
    <name evidence="12" type="ORF">BDY21DRAFT_290610</name>
</gene>
<dbReference type="GO" id="GO:1990423">
    <property type="term" value="C:RZZ complex"/>
    <property type="evidence" value="ECO:0007669"/>
    <property type="project" value="TreeGrafter"/>
</dbReference>
<dbReference type="GO" id="GO:0005737">
    <property type="term" value="C:cytoplasm"/>
    <property type="evidence" value="ECO:0007669"/>
    <property type="project" value="GOC"/>
</dbReference>
<keyword evidence="1 6" id="KW-0690">Ribosome biogenesis</keyword>
<dbReference type="PANTHER" id="PTHR12205:SF0">
    <property type="entry name" value="CENTROMERE_KINETOCHORE PROTEIN ZW10 HOMOLOG"/>
    <property type="match status" value="1"/>
</dbReference>
<evidence type="ECO:0000259" key="10">
    <source>
        <dbReference type="Pfam" id="PF08154"/>
    </source>
</evidence>
<keyword evidence="8" id="KW-0175">Coiled coil</keyword>
<reference evidence="12" key="1">
    <citation type="journal article" date="2020" name="Stud. Mycol.">
        <title>101 Dothideomycetes genomes: a test case for predicting lifestyles and emergence of pathogens.</title>
        <authorList>
            <person name="Haridas S."/>
            <person name="Albert R."/>
            <person name="Binder M."/>
            <person name="Bloem J."/>
            <person name="Labutti K."/>
            <person name="Salamov A."/>
            <person name="Andreopoulos B."/>
            <person name="Baker S."/>
            <person name="Barry K."/>
            <person name="Bills G."/>
            <person name="Bluhm B."/>
            <person name="Cannon C."/>
            <person name="Castanera R."/>
            <person name="Culley D."/>
            <person name="Daum C."/>
            <person name="Ezra D."/>
            <person name="Gonzalez J."/>
            <person name="Henrissat B."/>
            <person name="Kuo A."/>
            <person name="Liang C."/>
            <person name="Lipzen A."/>
            <person name="Lutzoni F."/>
            <person name="Magnuson J."/>
            <person name="Mondo S."/>
            <person name="Nolan M."/>
            <person name="Ohm R."/>
            <person name="Pangilinan J."/>
            <person name="Park H.-J."/>
            <person name="Ramirez L."/>
            <person name="Alfaro M."/>
            <person name="Sun H."/>
            <person name="Tritt A."/>
            <person name="Yoshinaga Y."/>
            <person name="Zwiers L.-H."/>
            <person name="Turgeon B."/>
            <person name="Goodwin S."/>
            <person name="Spatafora J."/>
            <person name="Crous P."/>
            <person name="Grigoriev I."/>
        </authorList>
    </citation>
    <scope>NUCLEOTIDE SEQUENCE</scope>
    <source>
        <strain evidence="12">ATCC 16933</strain>
    </source>
</reference>
<dbReference type="InterPro" id="IPR046362">
    <property type="entry name" value="Zw10/DSL1_C_sf"/>
</dbReference>
<dbReference type="InterPro" id="IPR055148">
    <property type="entry name" value="ZW10_C_2"/>
</dbReference>
<evidence type="ECO:0000256" key="4">
    <source>
        <dbReference type="ARBA" id="ARBA00022737"/>
    </source>
</evidence>
<dbReference type="InterPro" id="IPR019775">
    <property type="entry name" value="WD40_repeat_CS"/>
</dbReference>
<evidence type="ECO:0000256" key="5">
    <source>
        <dbReference type="ARBA" id="ARBA00023242"/>
    </source>
</evidence>
<dbReference type="EMBL" id="MU001689">
    <property type="protein sequence ID" value="KAF2454783.1"/>
    <property type="molecule type" value="Genomic_DNA"/>
</dbReference>
<feature type="repeat" description="WD" evidence="7">
    <location>
        <begin position="1075"/>
        <end position="1116"/>
    </location>
</feature>
<dbReference type="InterPro" id="IPR036322">
    <property type="entry name" value="WD40_repeat_dom_sf"/>
</dbReference>
<dbReference type="InterPro" id="IPR001680">
    <property type="entry name" value="WD40_rpt"/>
</dbReference>
<dbReference type="HAMAP" id="MF_03029">
    <property type="entry name" value="WDR12"/>
    <property type="match status" value="1"/>
</dbReference>
<dbReference type="Gene3D" id="1.10.357.150">
    <property type="match status" value="1"/>
</dbReference>
<dbReference type="GO" id="GO:0007094">
    <property type="term" value="P:mitotic spindle assembly checkpoint signaling"/>
    <property type="evidence" value="ECO:0007669"/>
    <property type="project" value="TreeGrafter"/>
</dbReference>
<evidence type="ECO:0000313" key="12">
    <source>
        <dbReference type="EMBL" id="KAF2454783.1"/>
    </source>
</evidence>
<dbReference type="Pfam" id="PF08154">
    <property type="entry name" value="NLE"/>
    <property type="match status" value="1"/>
</dbReference>
<dbReference type="GO" id="GO:0000463">
    <property type="term" value="P:maturation of LSU-rRNA from tricistronic rRNA transcript (SSU-rRNA, 5.8S rRNA, LSU-rRNA)"/>
    <property type="evidence" value="ECO:0007669"/>
    <property type="project" value="UniProtKB-UniRule"/>
</dbReference>
<dbReference type="InterPro" id="IPR015943">
    <property type="entry name" value="WD40/YVTN_repeat-like_dom_sf"/>
</dbReference>
<keyword evidence="13" id="KW-1185">Reference proteome</keyword>
<feature type="domain" description="ZW10 C-terminal helical" evidence="11">
    <location>
        <begin position="747"/>
        <end position="892"/>
    </location>
</feature>
<dbReference type="PROSITE" id="PS50294">
    <property type="entry name" value="WD_REPEATS_REGION"/>
    <property type="match status" value="1"/>
</dbReference>
<dbReference type="Proteomes" id="UP000799766">
    <property type="component" value="Unassembled WGS sequence"/>
</dbReference>
<evidence type="ECO:0000259" key="11">
    <source>
        <dbReference type="Pfam" id="PF22766"/>
    </source>
</evidence>
<dbReference type="GO" id="GO:0000466">
    <property type="term" value="P:maturation of 5.8S rRNA from tricistronic rRNA transcript (SSU-rRNA, 5.8S rRNA, LSU-rRNA)"/>
    <property type="evidence" value="ECO:0007669"/>
    <property type="project" value="UniProtKB-UniRule"/>
</dbReference>
<dbReference type="PROSITE" id="PS50082">
    <property type="entry name" value="WD_REPEATS_2"/>
    <property type="match status" value="1"/>
</dbReference>
<feature type="region of interest" description="Disordered" evidence="9">
    <location>
        <begin position="451"/>
        <end position="573"/>
    </location>
</feature>
<feature type="domain" description="NLE" evidence="10">
    <location>
        <begin position="895"/>
        <end position="935"/>
    </location>
</feature>
<comment type="subcellular location">
    <subcellularLocation>
        <location evidence="6">Nucleus</location>
        <location evidence="6">Nucleolus</location>
    </subcellularLocation>
    <subcellularLocation>
        <location evidence="6">Nucleus</location>
        <location evidence="6">Nucleoplasm</location>
    </subcellularLocation>
</comment>
<dbReference type="SUPFAM" id="SSF50978">
    <property type="entry name" value="WD40 repeat-like"/>
    <property type="match status" value="1"/>
</dbReference>
<comment type="function">
    <text evidence="6">Component of the NOP7 complex, which is required for maturation of the 25S and 5.8S ribosomal RNAs and formation of the 60S ribosome.</text>
</comment>
<dbReference type="PROSITE" id="PS00678">
    <property type="entry name" value="WD_REPEATS_1"/>
    <property type="match status" value="1"/>
</dbReference>
<feature type="compositionally biased region" description="Acidic residues" evidence="9">
    <location>
        <begin position="456"/>
        <end position="473"/>
    </location>
</feature>
<feature type="compositionally biased region" description="Acidic residues" evidence="9">
    <location>
        <begin position="516"/>
        <end position="536"/>
    </location>
</feature>
<accession>A0A6A6NU39</accession>
<dbReference type="GO" id="GO:0030687">
    <property type="term" value="C:preribosome, large subunit precursor"/>
    <property type="evidence" value="ECO:0007669"/>
    <property type="project" value="UniProtKB-UniRule"/>
</dbReference>
<evidence type="ECO:0000256" key="7">
    <source>
        <dbReference type="PROSITE-ProRule" id="PRU00221"/>
    </source>
</evidence>
<keyword evidence="3 7" id="KW-0853">WD repeat</keyword>
<dbReference type="OrthoDB" id="534815at2759"/>
<keyword evidence="4" id="KW-0677">Repeat</keyword>
<feature type="compositionally biased region" description="Basic and acidic residues" evidence="9">
    <location>
        <begin position="504"/>
        <end position="515"/>
    </location>
</feature>
<dbReference type="Pfam" id="PF00400">
    <property type="entry name" value="WD40"/>
    <property type="match status" value="2"/>
</dbReference>
<sequence length="1349" mass="144463">MAHTPTDDELATAVLQFVDQGTFPESEAIASADVRGGTLPKVLEALSKAREDAKAMFPKQTELRTLSRTAAPTTTAWLTRARALESALATSRATASSIVASAHDSASLTAAVDDAQARVNLLESELVFNERVEASLEAVAGIAALLDEAQEDALRDELVRALENVEEAVETMERVLEGVGEEGRGMTAVAAALRERGAQLRGAIAENAVECWNALVVVDPGQRKVTVKDEIQSESTVNINPIIEALSRLNLLDTSMARFARDFESTILLPRLAFASTSPEPARTLSPTAASYSDTSISAISIRNDDIALSGPQYDLSTAACLHDLHRVAAYLSTRLPPSISAPLFENLLPTIQAHLVPTWLDATVPLSLDAIDDFQEVLDLLTGLAEYVAELGWAGKEDLLDWVEKAPKNWLARRREDAVDAVRGLCAVAVREKVVVERVEREVVRNEEVVAAATQEEEDWGAEWGDEGEGGEDLSGQAATGQGEDEDLSAWGADDDADDDSKSDERPAMAKPEQDGDDYAEDDAEEAWGWGDEDGEANKPAAPKSQAPGNGALKTNGTGAKGVQQEPREREVELRENYTITAVPDGILEIIAQVIADAEELAQPRFADTAIAPAAAGLYSIPTLVLAMFRATASPYYTPQSGANMLLYNDCTRIAEQLSTFLAEQAARDADPANPTTAHIPAAVRPSARLRLGPDLKALEAFGRRAYGREMEAQRTVVRDLLDGAQGFANSTAQPFKSECENAVQMAADRIRDVGREWEGVLSRSALLQSLGSLVGTAVGKFVNEVLDLGDISEEESKRLRELGEALAGLSDLLCVRQEEDGQEADMSGVYAPGWFRFQYLMEILESSLADIKYLWSEGELALEFAPDEVVDLIEALFAESEHRRRAIAEIRRSSLRRYPLSTLVNTLLETPRPIPFDFLIDGRPLRSTLDDYLTQHGISAETTLTLEYIRALVPPTQVTTFQHDDWVSSVDVLSASSAAGATADVRKGWERILSGSYDGLLRVWSSAGTVVATSPTVADSTLVVPAVKAARWVSATQIVSSGMDRTVRVWHYDEPSPGDLEGPPASLTPTLELYGHTASVDTVAAHADSARFLTASADGAVGYWTSDKSAAPRAPDALLPSSHKRRKLSASSKPASQRGPLAMLKAHTAPSSAAFFAPADHTVAYSAGWDHALRTWDLPTATHVDARALGSALTCGCGLAPSLGLLAAGMSTGVVACVDPRAAAGGEGGSRVAVLTLRGGKAAVPVGAVVGGERAGSEWGVVAGSWDGKCRVWDVRYVRPAAGAEEVGQGWVGMVGDSVWLFGREGPKAEEDRKVFDVAWDREIGIVSAGEDRRVQVNRAPETVGER</sequence>
<protein>
    <recommendedName>
        <fullName evidence="6">Ribosome biogenesis protein YTM1</fullName>
    </recommendedName>
</protein>
<evidence type="ECO:0000313" key="13">
    <source>
        <dbReference type="Proteomes" id="UP000799766"/>
    </source>
</evidence>
<keyword evidence="5 6" id="KW-0539">Nucleus</keyword>
<dbReference type="InterPro" id="IPR012972">
    <property type="entry name" value="NLE"/>
</dbReference>
<evidence type="ECO:0000256" key="6">
    <source>
        <dbReference type="HAMAP-Rule" id="MF_03029"/>
    </source>
</evidence>
<evidence type="ECO:0000256" key="2">
    <source>
        <dbReference type="ARBA" id="ARBA00022552"/>
    </source>
</evidence>